<keyword evidence="1" id="KW-0472">Membrane</keyword>
<protein>
    <submittedName>
        <fullName evidence="2">Uncharacterized protein</fullName>
    </submittedName>
</protein>
<reference evidence="2" key="1">
    <citation type="submission" date="2020-04" db="EMBL/GenBank/DDBJ databases">
        <authorList>
            <person name="Chiriac C."/>
            <person name="Salcher M."/>
            <person name="Ghai R."/>
            <person name="Kavagutti S V."/>
        </authorList>
    </citation>
    <scope>NUCLEOTIDE SEQUENCE</scope>
</reference>
<evidence type="ECO:0000313" key="2">
    <source>
        <dbReference type="EMBL" id="CAB4138772.1"/>
    </source>
</evidence>
<dbReference type="EMBL" id="LR796349">
    <property type="protein sequence ID" value="CAB4138772.1"/>
    <property type="molecule type" value="Genomic_DNA"/>
</dbReference>
<keyword evidence="1" id="KW-0812">Transmembrane</keyword>
<feature type="transmembrane region" description="Helical" evidence="1">
    <location>
        <begin position="35"/>
        <end position="57"/>
    </location>
</feature>
<proteinExistence type="predicted"/>
<feature type="transmembrane region" description="Helical" evidence="1">
    <location>
        <begin position="12"/>
        <end position="29"/>
    </location>
</feature>
<organism evidence="2">
    <name type="scientific">uncultured Caudovirales phage</name>
    <dbReference type="NCBI Taxonomy" id="2100421"/>
    <lineage>
        <taxon>Viruses</taxon>
        <taxon>Duplodnaviria</taxon>
        <taxon>Heunggongvirae</taxon>
        <taxon>Uroviricota</taxon>
        <taxon>Caudoviricetes</taxon>
        <taxon>Peduoviridae</taxon>
        <taxon>Maltschvirus</taxon>
        <taxon>Maltschvirus maltsch</taxon>
    </lineage>
</organism>
<evidence type="ECO:0000256" key="1">
    <source>
        <dbReference type="SAM" id="Phobius"/>
    </source>
</evidence>
<name>A0A6J5LY38_9CAUD</name>
<keyword evidence="1" id="KW-1133">Transmembrane helix</keyword>
<accession>A0A6J5LY38</accession>
<sequence>MTTSHKQSAQLGTGGVYCLTLSGLAWVYADPSGFGLFHFASIACAIFAKLFFFQAILATGKEA</sequence>
<gene>
    <name evidence="2" type="ORF">UFOVP344_44</name>
</gene>